<dbReference type="Pfam" id="PF01653">
    <property type="entry name" value="DNA_ligase_aden"/>
    <property type="match status" value="1"/>
</dbReference>
<dbReference type="Gene3D" id="3.40.50.10190">
    <property type="entry name" value="BRCT domain"/>
    <property type="match status" value="1"/>
</dbReference>
<sequence length="659" mass="72646">MEPKEQIKRLTEELERHSYLYYVLDQPEIPDYEYDQKLRQLEELEKAYPQYASPLSPTQRVGGAPLEQFEKVQHAVPLESLQDVFSMEELAEFDAHLRESVPDPVYTVEPKVDGLSVALEYRDGLFYQGATRGDGVTGEDVTENLKTIRSIPMRLEGAPSRLIVRGEVFMPKAVFLSLNQAREERGEALFANPRNAAAGSLRQLDPKIAAERQLDILIFNLQLAEGISFSTHSETLEYLKGLHFKVIPYSLCSDAATAQRLVAEIGENRGDYAFEIDGAVIKINSLETRRRLGSTAKFPRWAAAFKYPPEIKETVVQEIVVQVGRTGVLTPKAVVSPVRLAGTTVTNATLHNQDFITEKDIRVGDTVKIRKAGEIIPEIIEVDKSRRPETAVPYFLPETCPVCGAPVARDEDGAAIRCTGAECPAQLSRNLAHFVSRDAMDIDGLGSAIVEQLIAAGMLRSPADLYFLEREKVEALDRMGDKSTDNLLRAIEKSKGNDLSRLLYAFGIRQVGAKAAKVLARQFQSLEALQQATAEELTAVPDIGAITADNLVRWFAQDQSKDLIARLKEAGVNFRSLQQPVGTSFAGKTFVLTGALTRFTREAATEEIEKRGGKAASSVSKKTTYVVAGENAGSKLKKAAELGVPVLSEEAFQAMLEET</sequence>
<dbReference type="InterPro" id="IPR010994">
    <property type="entry name" value="RuvA_2-like"/>
</dbReference>
<protein>
    <recommendedName>
        <fullName evidence="3 15">DNA ligase</fullName>
        <ecNumber evidence="2 15">6.5.1.2</ecNumber>
    </recommendedName>
    <alternativeName>
        <fullName evidence="15">Polydeoxyribonucleotide synthase [NAD(+)]</fullName>
    </alternativeName>
</protein>
<evidence type="ECO:0000313" key="17">
    <source>
        <dbReference type="EMBL" id="HIR50074.1"/>
    </source>
</evidence>
<evidence type="ECO:0000256" key="5">
    <source>
        <dbReference type="ARBA" id="ARBA00022705"/>
    </source>
</evidence>
<dbReference type="InterPro" id="IPR001357">
    <property type="entry name" value="BRCT_dom"/>
</dbReference>
<dbReference type="InterPro" id="IPR013839">
    <property type="entry name" value="DNAligase_adenylation"/>
</dbReference>
<feature type="binding site" evidence="15">
    <location>
        <position position="400"/>
    </location>
    <ligand>
        <name>Zn(2+)</name>
        <dbReference type="ChEBI" id="CHEBI:29105"/>
    </ligand>
</feature>
<dbReference type="Gene3D" id="1.10.150.20">
    <property type="entry name" value="5' to 3' exonuclease, C-terminal subdomain"/>
    <property type="match status" value="2"/>
</dbReference>
<evidence type="ECO:0000256" key="12">
    <source>
        <dbReference type="ARBA" id="ARBA00023211"/>
    </source>
</evidence>
<name>A0A9D1DG97_9FIRM</name>
<dbReference type="SUPFAM" id="SSF47781">
    <property type="entry name" value="RuvA domain 2-like"/>
    <property type="match status" value="1"/>
</dbReference>
<dbReference type="GO" id="GO:0005829">
    <property type="term" value="C:cytosol"/>
    <property type="evidence" value="ECO:0007669"/>
    <property type="project" value="TreeGrafter"/>
</dbReference>
<evidence type="ECO:0000259" key="16">
    <source>
        <dbReference type="PROSITE" id="PS50172"/>
    </source>
</evidence>
<keyword evidence="5 15" id="KW-0235">DNA replication</keyword>
<feature type="binding site" evidence="15">
    <location>
        <position position="282"/>
    </location>
    <ligand>
        <name>NAD(+)</name>
        <dbReference type="ChEBI" id="CHEBI:57540"/>
    </ligand>
</feature>
<dbReference type="Pfam" id="PF03120">
    <property type="entry name" value="OB_DNA_ligase"/>
    <property type="match status" value="1"/>
</dbReference>
<dbReference type="FunFam" id="3.40.50.10190:FF:000054">
    <property type="entry name" value="DNA ligase"/>
    <property type="match status" value="1"/>
</dbReference>
<dbReference type="InterPro" id="IPR036420">
    <property type="entry name" value="BRCT_dom_sf"/>
</dbReference>
<gene>
    <name evidence="15 17" type="primary">ligA</name>
    <name evidence="17" type="ORF">IAA53_02100</name>
</gene>
<keyword evidence="4 15" id="KW-0436">Ligase</keyword>
<dbReference type="Gene3D" id="6.20.10.30">
    <property type="match status" value="1"/>
</dbReference>
<dbReference type="PROSITE" id="PS01055">
    <property type="entry name" value="DNA_LIGASE_N1"/>
    <property type="match status" value="1"/>
</dbReference>
<dbReference type="EMBL" id="DVHE01000014">
    <property type="protein sequence ID" value="HIR50074.1"/>
    <property type="molecule type" value="Genomic_DNA"/>
</dbReference>
<dbReference type="CDD" id="cd17748">
    <property type="entry name" value="BRCT_DNA_ligase_like"/>
    <property type="match status" value="1"/>
</dbReference>
<feature type="binding site" evidence="15">
    <location>
        <position position="306"/>
    </location>
    <ligand>
        <name>NAD(+)</name>
        <dbReference type="ChEBI" id="CHEBI:57540"/>
    </ligand>
</feature>
<feature type="binding site" evidence="15">
    <location>
        <position position="167"/>
    </location>
    <ligand>
        <name>NAD(+)</name>
        <dbReference type="ChEBI" id="CHEBI:57540"/>
    </ligand>
</feature>
<keyword evidence="7 15" id="KW-0227">DNA damage</keyword>
<dbReference type="AlphaFoldDB" id="A0A9D1DG97"/>
<dbReference type="Gene3D" id="3.30.470.30">
    <property type="entry name" value="DNA ligase/mRNA capping enzyme"/>
    <property type="match status" value="1"/>
</dbReference>
<keyword evidence="12 15" id="KW-0464">Manganese</keyword>
<dbReference type="InterPro" id="IPR013840">
    <property type="entry name" value="DNAligase_N"/>
</dbReference>
<dbReference type="SUPFAM" id="SSF52113">
    <property type="entry name" value="BRCT domain"/>
    <property type="match status" value="1"/>
</dbReference>
<evidence type="ECO:0000313" key="18">
    <source>
        <dbReference type="Proteomes" id="UP000824239"/>
    </source>
</evidence>
<feature type="binding site" evidence="15">
    <location>
        <position position="132"/>
    </location>
    <ligand>
        <name>NAD(+)</name>
        <dbReference type="ChEBI" id="CHEBI:57540"/>
    </ligand>
</feature>
<feature type="active site" description="N6-AMP-lysine intermediate" evidence="15">
    <location>
        <position position="111"/>
    </location>
</feature>
<evidence type="ECO:0000256" key="1">
    <source>
        <dbReference type="ARBA" id="ARBA00004067"/>
    </source>
</evidence>
<dbReference type="FunFam" id="2.40.50.140:FF:000012">
    <property type="entry name" value="DNA ligase"/>
    <property type="match status" value="1"/>
</dbReference>
<organism evidence="17 18">
    <name type="scientific">Candidatus Avoscillospira avicola</name>
    <dbReference type="NCBI Taxonomy" id="2840706"/>
    <lineage>
        <taxon>Bacteria</taxon>
        <taxon>Bacillati</taxon>
        <taxon>Bacillota</taxon>
        <taxon>Clostridia</taxon>
        <taxon>Eubacteriales</taxon>
        <taxon>Oscillospiraceae</taxon>
        <taxon>Oscillospiraceae incertae sedis</taxon>
        <taxon>Candidatus Avoscillospira</taxon>
    </lineage>
</organism>
<dbReference type="SMART" id="SM00292">
    <property type="entry name" value="BRCT"/>
    <property type="match status" value="1"/>
</dbReference>
<dbReference type="InterPro" id="IPR001679">
    <property type="entry name" value="DNA_ligase"/>
</dbReference>
<dbReference type="Gene3D" id="1.10.287.610">
    <property type="entry name" value="Helix hairpin bin"/>
    <property type="match status" value="1"/>
</dbReference>
<dbReference type="Pfam" id="PF00533">
    <property type="entry name" value="BRCT"/>
    <property type="match status" value="1"/>
</dbReference>
<dbReference type="Gene3D" id="2.40.50.140">
    <property type="entry name" value="Nucleic acid-binding proteins"/>
    <property type="match status" value="1"/>
</dbReference>
<dbReference type="InterPro" id="IPR041663">
    <property type="entry name" value="DisA/LigA_HHH"/>
</dbReference>
<dbReference type="SUPFAM" id="SSF50249">
    <property type="entry name" value="Nucleic acid-binding proteins"/>
    <property type="match status" value="1"/>
</dbReference>
<evidence type="ECO:0000256" key="9">
    <source>
        <dbReference type="ARBA" id="ARBA00022842"/>
    </source>
</evidence>
<dbReference type="PROSITE" id="PS50172">
    <property type="entry name" value="BRCT"/>
    <property type="match status" value="1"/>
</dbReference>
<evidence type="ECO:0000256" key="14">
    <source>
        <dbReference type="ARBA" id="ARBA00060881"/>
    </source>
</evidence>
<dbReference type="Pfam" id="PF22745">
    <property type="entry name" value="Nlig-Ia"/>
    <property type="match status" value="1"/>
</dbReference>
<dbReference type="GO" id="GO:0046872">
    <property type="term" value="F:metal ion binding"/>
    <property type="evidence" value="ECO:0007669"/>
    <property type="project" value="UniProtKB-KW"/>
</dbReference>
<evidence type="ECO:0000256" key="13">
    <source>
        <dbReference type="ARBA" id="ARBA00034005"/>
    </source>
</evidence>
<feature type="domain" description="BRCT" evidence="16">
    <location>
        <begin position="580"/>
        <end position="659"/>
    </location>
</feature>
<dbReference type="PANTHER" id="PTHR23389">
    <property type="entry name" value="CHROMOSOME TRANSMISSION FIDELITY FACTOR 18"/>
    <property type="match status" value="1"/>
</dbReference>
<dbReference type="NCBIfam" id="NF005932">
    <property type="entry name" value="PRK07956.1"/>
    <property type="match status" value="1"/>
</dbReference>
<dbReference type="GO" id="GO:0006281">
    <property type="term" value="P:DNA repair"/>
    <property type="evidence" value="ECO:0007669"/>
    <property type="project" value="UniProtKB-KW"/>
</dbReference>
<keyword evidence="10 15" id="KW-0520">NAD</keyword>
<evidence type="ECO:0000256" key="11">
    <source>
        <dbReference type="ARBA" id="ARBA00023204"/>
    </source>
</evidence>
<evidence type="ECO:0000256" key="10">
    <source>
        <dbReference type="ARBA" id="ARBA00023027"/>
    </source>
</evidence>
<evidence type="ECO:0000256" key="3">
    <source>
        <dbReference type="ARBA" id="ARBA00013308"/>
    </source>
</evidence>
<feature type="binding site" evidence="15">
    <location>
        <position position="403"/>
    </location>
    <ligand>
        <name>Zn(2+)</name>
        <dbReference type="ChEBI" id="CHEBI:29105"/>
    </ligand>
</feature>
<dbReference type="NCBIfam" id="TIGR00575">
    <property type="entry name" value="dnlj"/>
    <property type="match status" value="1"/>
</dbReference>
<evidence type="ECO:0000256" key="15">
    <source>
        <dbReference type="HAMAP-Rule" id="MF_01588"/>
    </source>
</evidence>
<feature type="binding site" evidence="15">
    <location>
        <begin position="31"/>
        <end position="35"/>
    </location>
    <ligand>
        <name>NAD(+)</name>
        <dbReference type="ChEBI" id="CHEBI:57540"/>
    </ligand>
</feature>
<feature type="binding site" evidence="15">
    <location>
        <position position="423"/>
    </location>
    <ligand>
        <name>Zn(2+)</name>
        <dbReference type="ChEBI" id="CHEBI:29105"/>
    </ligand>
</feature>
<reference evidence="17" key="1">
    <citation type="submission" date="2020-10" db="EMBL/GenBank/DDBJ databases">
        <authorList>
            <person name="Gilroy R."/>
        </authorList>
    </citation>
    <scope>NUCLEOTIDE SEQUENCE</scope>
    <source>
        <strain evidence="17">ChiBcec15-4380</strain>
    </source>
</reference>
<comment type="similarity">
    <text evidence="14 15">Belongs to the NAD-dependent DNA ligase family. LigA subfamily.</text>
</comment>
<evidence type="ECO:0000256" key="2">
    <source>
        <dbReference type="ARBA" id="ARBA00012722"/>
    </source>
</evidence>
<dbReference type="HAMAP" id="MF_01588">
    <property type="entry name" value="DNA_ligase_A"/>
    <property type="match status" value="1"/>
</dbReference>
<dbReference type="InterPro" id="IPR004150">
    <property type="entry name" value="NAD_DNA_ligase_OB"/>
</dbReference>
<reference evidence="17" key="2">
    <citation type="journal article" date="2021" name="PeerJ">
        <title>Extensive microbial diversity within the chicken gut microbiome revealed by metagenomics and culture.</title>
        <authorList>
            <person name="Gilroy R."/>
            <person name="Ravi A."/>
            <person name="Getino M."/>
            <person name="Pursley I."/>
            <person name="Horton D.L."/>
            <person name="Alikhan N.F."/>
            <person name="Baker D."/>
            <person name="Gharbi K."/>
            <person name="Hall N."/>
            <person name="Watson M."/>
            <person name="Adriaenssens E.M."/>
            <person name="Foster-Nyarko E."/>
            <person name="Jarju S."/>
            <person name="Secka A."/>
            <person name="Antonio M."/>
            <person name="Oren A."/>
            <person name="Chaudhuri R.R."/>
            <person name="La Ragione R."/>
            <person name="Hildebrand F."/>
            <person name="Pallen M.J."/>
        </authorList>
    </citation>
    <scope>NUCLEOTIDE SEQUENCE</scope>
    <source>
        <strain evidence="17">ChiBcec15-4380</strain>
    </source>
</reference>
<dbReference type="FunFam" id="1.10.287.610:FF:000002">
    <property type="entry name" value="DNA ligase"/>
    <property type="match status" value="1"/>
</dbReference>
<dbReference type="PIRSF" id="PIRSF001604">
    <property type="entry name" value="LigA"/>
    <property type="match status" value="1"/>
</dbReference>
<feature type="binding site" evidence="15">
    <location>
        <position position="109"/>
    </location>
    <ligand>
        <name>NAD(+)</name>
        <dbReference type="ChEBI" id="CHEBI:57540"/>
    </ligand>
</feature>
<evidence type="ECO:0000256" key="4">
    <source>
        <dbReference type="ARBA" id="ARBA00022598"/>
    </source>
</evidence>
<dbReference type="SUPFAM" id="SSF56091">
    <property type="entry name" value="DNA ligase/mRNA capping enzyme, catalytic domain"/>
    <property type="match status" value="1"/>
</dbReference>
<keyword evidence="11 15" id="KW-0234">DNA repair</keyword>
<feature type="binding site" evidence="15">
    <location>
        <begin position="80"/>
        <end position="81"/>
    </location>
    <ligand>
        <name>NAD(+)</name>
        <dbReference type="ChEBI" id="CHEBI:57540"/>
    </ligand>
</feature>
<dbReference type="CDD" id="cd00114">
    <property type="entry name" value="LIGANc"/>
    <property type="match status" value="1"/>
</dbReference>
<proteinExistence type="inferred from homology"/>
<dbReference type="PANTHER" id="PTHR23389:SF9">
    <property type="entry name" value="DNA LIGASE"/>
    <property type="match status" value="1"/>
</dbReference>
<evidence type="ECO:0000256" key="6">
    <source>
        <dbReference type="ARBA" id="ARBA00022723"/>
    </source>
</evidence>
<comment type="caution">
    <text evidence="17">The sequence shown here is derived from an EMBL/GenBank/DDBJ whole genome shotgun (WGS) entry which is preliminary data.</text>
</comment>
<dbReference type="Pfam" id="PF03119">
    <property type="entry name" value="DNA_ligase_ZBD"/>
    <property type="match status" value="1"/>
</dbReference>
<keyword evidence="8 15" id="KW-0862">Zinc</keyword>
<feature type="binding site" evidence="15">
    <location>
        <position position="418"/>
    </location>
    <ligand>
        <name>Zn(2+)</name>
        <dbReference type="ChEBI" id="CHEBI:29105"/>
    </ligand>
</feature>
<comment type="function">
    <text evidence="1 15">DNA ligase that catalyzes the formation of phosphodiester linkages between 5'-phosphoryl and 3'-hydroxyl groups in double-stranded DNA using NAD as a coenzyme and as the energy source for the reaction. It is essential for DNA replication and repair of damaged DNA.</text>
</comment>
<keyword evidence="9 15" id="KW-0460">Magnesium</keyword>
<dbReference type="SMART" id="SM00532">
    <property type="entry name" value="LIGANc"/>
    <property type="match status" value="1"/>
</dbReference>
<dbReference type="GO" id="GO:0003677">
    <property type="term" value="F:DNA binding"/>
    <property type="evidence" value="ECO:0007669"/>
    <property type="project" value="InterPro"/>
</dbReference>
<dbReference type="GO" id="GO:0003911">
    <property type="term" value="F:DNA ligase (NAD+) activity"/>
    <property type="evidence" value="ECO:0007669"/>
    <property type="project" value="UniProtKB-UniRule"/>
</dbReference>
<dbReference type="InterPro" id="IPR012340">
    <property type="entry name" value="NA-bd_OB-fold"/>
</dbReference>
<dbReference type="InterPro" id="IPR003583">
    <property type="entry name" value="Hlx-hairpin-Hlx_DNA-bd_motif"/>
</dbReference>
<dbReference type="GO" id="GO:0006260">
    <property type="term" value="P:DNA replication"/>
    <property type="evidence" value="ECO:0007669"/>
    <property type="project" value="UniProtKB-KW"/>
</dbReference>
<comment type="cofactor">
    <cofactor evidence="15">
        <name>Mg(2+)</name>
        <dbReference type="ChEBI" id="CHEBI:18420"/>
    </cofactor>
    <cofactor evidence="15">
        <name>Mn(2+)</name>
        <dbReference type="ChEBI" id="CHEBI:29035"/>
    </cofactor>
</comment>
<accession>A0A9D1DG97</accession>
<keyword evidence="6 15" id="KW-0479">Metal-binding</keyword>
<dbReference type="Pfam" id="PF12826">
    <property type="entry name" value="HHH_2"/>
    <property type="match status" value="1"/>
</dbReference>
<dbReference type="FunFam" id="1.10.150.20:FF:000007">
    <property type="entry name" value="DNA ligase"/>
    <property type="match status" value="1"/>
</dbReference>
<dbReference type="InterPro" id="IPR004149">
    <property type="entry name" value="Znf_DNAligase_C4"/>
</dbReference>
<dbReference type="EC" id="6.5.1.2" evidence="2 15"/>
<dbReference type="FunFam" id="1.10.150.20:FF:000006">
    <property type="entry name" value="DNA ligase"/>
    <property type="match status" value="1"/>
</dbReference>
<evidence type="ECO:0000256" key="8">
    <source>
        <dbReference type="ARBA" id="ARBA00022833"/>
    </source>
</evidence>
<dbReference type="Proteomes" id="UP000824239">
    <property type="component" value="Unassembled WGS sequence"/>
</dbReference>
<comment type="catalytic activity">
    <reaction evidence="13 15">
        <text>NAD(+) + (deoxyribonucleotide)n-3'-hydroxyl + 5'-phospho-(deoxyribonucleotide)m = (deoxyribonucleotide)n+m + AMP + beta-nicotinamide D-nucleotide.</text>
        <dbReference type="EC" id="6.5.1.2"/>
    </reaction>
</comment>
<dbReference type="InterPro" id="IPR018239">
    <property type="entry name" value="DNA_ligase_AS"/>
</dbReference>
<dbReference type="SMART" id="SM00278">
    <property type="entry name" value="HhH1"/>
    <property type="match status" value="3"/>
</dbReference>
<evidence type="ECO:0000256" key="7">
    <source>
        <dbReference type="ARBA" id="ARBA00022763"/>
    </source>
</evidence>